<dbReference type="OrthoDB" id="191686at2759"/>
<evidence type="ECO:0000313" key="3">
    <source>
        <dbReference type="RefSeq" id="XP_026279993.2"/>
    </source>
</evidence>
<accession>A0A6J1SH06</accession>
<proteinExistence type="predicted"/>
<keyword evidence="1" id="KW-0677">Repeat</keyword>
<dbReference type="SUPFAM" id="SSF47473">
    <property type="entry name" value="EF-hand"/>
    <property type="match status" value="1"/>
</dbReference>
<reference evidence="3" key="1">
    <citation type="submission" date="2025-08" db="UniProtKB">
        <authorList>
            <consortium name="RefSeq"/>
        </authorList>
    </citation>
    <scope>IDENTIFICATION</scope>
    <source>
        <tissue evidence="3">Whole organism</tissue>
    </source>
</reference>
<dbReference type="Gene3D" id="1.10.238.10">
    <property type="entry name" value="EF-hand"/>
    <property type="match status" value="1"/>
</dbReference>
<dbReference type="PANTHER" id="PTHR23055">
    <property type="entry name" value="CALCIUM BINDING PROTEINS"/>
    <property type="match status" value="1"/>
</dbReference>
<organism evidence="2 3">
    <name type="scientific">Frankliniella occidentalis</name>
    <name type="common">Western flower thrips</name>
    <name type="synonym">Euthrips occidentalis</name>
    <dbReference type="NCBI Taxonomy" id="133901"/>
    <lineage>
        <taxon>Eukaryota</taxon>
        <taxon>Metazoa</taxon>
        <taxon>Ecdysozoa</taxon>
        <taxon>Arthropoda</taxon>
        <taxon>Hexapoda</taxon>
        <taxon>Insecta</taxon>
        <taxon>Pterygota</taxon>
        <taxon>Neoptera</taxon>
        <taxon>Paraneoptera</taxon>
        <taxon>Thysanoptera</taxon>
        <taxon>Terebrantia</taxon>
        <taxon>Thripoidea</taxon>
        <taxon>Thripidae</taxon>
        <taxon>Frankliniella</taxon>
    </lineage>
</organism>
<dbReference type="AlphaFoldDB" id="A0A6J1SH06"/>
<sequence>MIGRLTKITHFDWEELESLCFVFHALTRTVPKGKMLRKDFIEIMHSALDMTNTGNVDYSYKMYDLNNTSYISMEDWCRGLSVALRGTLDEKIKYCFQTYDRYGETCLKRKSLIWMVTENWKVTPESDTQVQVEELLEMVSTGIAADSEKGITERDFSKAVTKYPMLLQFLGEVLPPRPAVHTFLSTMLPRARPYEYCPDYRTEREPDPKPFRAFGSSGSQEVVHRLGGRNQVARTPSVAVPQAGADF</sequence>
<evidence type="ECO:0000313" key="2">
    <source>
        <dbReference type="Proteomes" id="UP000504606"/>
    </source>
</evidence>
<dbReference type="GeneID" id="113207582"/>
<evidence type="ECO:0000256" key="1">
    <source>
        <dbReference type="ARBA" id="ARBA00022737"/>
    </source>
</evidence>
<dbReference type="RefSeq" id="XP_026279993.2">
    <property type="nucleotide sequence ID" value="XM_026424208.2"/>
</dbReference>
<dbReference type="Proteomes" id="UP000504606">
    <property type="component" value="Unplaced"/>
</dbReference>
<gene>
    <name evidence="3" type="primary">LOC113207582</name>
</gene>
<dbReference type="InterPro" id="IPR028846">
    <property type="entry name" value="Recoverin"/>
</dbReference>
<dbReference type="KEGG" id="foc:113207582"/>
<dbReference type="InterPro" id="IPR011992">
    <property type="entry name" value="EF-hand-dom_pair"/>
</dbReference>
<keyword evidence="2" id="KW-1185">Reference proteome</keyword>
<dbReference type="GO" id="GO:0005509">
    <property type="term" value="F:calcium ion binding"/>
    <property type="evidence" value="ECO:0007669"/>
    <property type="project" value="InterPro"/>
</dbReference>
<dbReference type="PANTHER" id="PTHR23055:SF190">
    <property type="entry name" value="AT17667P-RELATED"/>
    <property type="match status" value="1"/>
</dbReference>
<name>A0A6J1SH06_FRAOC</name>
<protein>
    <submittedName>
        <fullName evidence="3">Calaxin-like</fullName>
    </submittedName>
</protein>